<dbReference type="InterPro" id="IPR018060">
    <property type="entry name" value="HTH_AraC"/>
</dbReference>
<keyword evidence="1" id="KW-0805">Transcription regulation</keyword>
<reference evidence="6" key="1">
    <citation type="submission" date="2016-11" db="EMBL/GenBank/DDBJ databases">
        <authorList>
            <person name="Varghese N."/>
            <person name="Submissions S."/>
        </authorList>
    </citation>
    <scope>NUCLEOTIDE SEQUENCE [LARGE SCALE GENOMIC DNA]</scope>
    <source>
        <strain evidence="6">DSM 17539</strain>
    </source>
</reference>
<name>A0A1M5ECQ2_9FLAO</name>
<dbReference type="SMART" id="SM00342">
    <property type="entry name" value="HTH_ARAC"/>
    <property type="match status" value="1"/>
</dbReference>
<dbReference type="OrthoDB" id="4480133at2"/>
<sequence>MNAQPYNVLLPESGTPVVEKWNVNKFYQQIHFHKEFQITMIQEGSGFLFVSDKVVPYEKGDVYFFGRNLPHALKTTNDATENSDNGSKAISLFFDQDKIKESFRNVPEAYRINKLIESSHYGIKVNRDSARYLTDYIEELTTSTGLNKFLLFLKLLNVASRDNNVMILSPKAAPSKIGVENDPKIAKICAFVKENYRDLITLSEIADLAHMSPTGFCRFFKSKTKKTFSQYLAEVRIGSACELLHNDNYSISDCGYGSGFNNLSNFHKHFKKYTGMSPMEYRSNINND</sequence>
<dbReference type="PANTHER" id="PTHR43280:SF27">
    <property type="entry name" value="TRANSCRIPTIONAL REGULATOR MTLR"/>
    <property type="match status" value="1"/>
</dbReference>
<dbReference type="RefSeq" id="WP_072863881.1">
    <property type="nucleotide sequence ID" value="NZ_FQUX01000007.1"/>
</dbReference>
<protein>
    <submittedName>
        <fullName evidence="5">AraC-type DNA-binding protein</fullName>
    </submittedName>
</protein>
<dbReference type="SUPFAM" id="SSF46689">
    <property type="entry name" value="Homeodomain-like"/>
    <property type="match status" value="2"/>
</dbReference>
<dbReference type="PROSITE" id="PS01124">
    <property type="entry name" value="HTH_ARAC_FAMILY_2"/>
    <property type="match status" value="1"/>
</dbReference>
<evidence type="ECO:0000256" key="2">
    <source>
        <dbReference type="ARBA" id="ARBA00023125"/>
    </source>
</evidence>
<feature type="domain" description="HTH araC/xylS-type" evidence="4">
    <location>
        <begin position="186"/>
        <end position="284"/>
    </location>
</feature>
<evidence type="ECO:0000256" key="1">
    <source>
        <dbReference type="ARBA" id="ARBA00023015"/>
    </source>
</evidence>
<dbReference type="Gene3D" id="2.60.120.10">
    <property type="entry name" value="Jelly Rolls"/>
    <property type="match status" value="1"/>
</dbReference>
<dbReference type="EMBL" id="FQUX01000007">
    <property type="protein sequence ID" value="SHF76966.1"/>
    <property type="molecule type" value="Genomic_DNA"/>
</dbReference>
<keyword evidence="6" id="KW-1185">Reference proteome</keyword>
<gene>
    <name evidence="5" type="ORF">SAMN03080594_10779</name>
</gene>
<accession>A0A1M5ECQ2</accession>
<dbReference type="GO" id="GO:0003700">
    <property type="term" value="F:DNA-binding transcription factor activity"/>
    <property type="evidence" value="ECO:0007669"/>
    <property type="project" value="InterPro"/>
</dbReference>
<dbReference type="InterPro" id="IPR009057">
    <property type="entry name" value="Homeodomain-like_sf"/>
</dbReference>
<evidence type="ECO:0000313" key="6">
    <source>
        <dbReference type="Proteomes" id="UP000184406"/>
    </source>
</evidence>
<dbReference type="Gene3D" id="1.10.10.60">
    <property type="entry name" value="Homeodomain-like"/>
    <property type="match status" value="2"/>
</dbReference>
<dbReference type="InterPro" id="IPR014710">
    <property type="entry name" value="RmlC-like_jellyroll"/>
</dbReference>
<dbReference type="Proteomes" id="UP000184406">
    <property type="component" value="Unassembled WGS sequence"/>
</dbReference>
<dbReference type="SUPFAM" id="SSF51182">
    <property type="entry name" value="RmlC-like cupins"/>
    <property type="match status" value="1"/>
</dbReference>
<keyword evidence="2 5" id="KW-0238">DNA-binding</keyword>
<proteinExistence type="predicted"/>
<evidence type="ECO:0000313" key="5">
    <source>
        <dbReference type="EMBL" id="SHF76966.1"/>
    </source>
</evidence>
<evidence type="ECO:0000256" key="3">
    <source>
        <dbReference type="ARBA" id="ARBA00023163"/>
    </source>
</evidence>
<dbReference type="AlphaFoldDB" id="A0A1M5ECQ2"/>
<dbReference type="GO" id="GO:0043565">
    <property type="term" value="F:sequence-specific DNA binding"/>
    <property type="evidence" value="ECO:0007669"/>
    <property type="project" value="InterPro"/>
</dbReference>
<keyword evidence="3" id="KW-0804">Transcription</keyword>
<evidence type="ECO:0000259" key="4">
    <source>
        <dbReference type="PROSITE" id="PS01124"/>
    </source>
</evidence>
<dbReference type="PANTHER" id="PTHR43280">
    <property type="entry name" value="ARAC-FAMILY TRANSCRIPTIONAL REGULATOR"/>
    <property type="match status" value="1"/>
</dbReference>
<dbReference type="Pfam" id="PF12833">
    <property type="entry name" value="HTH_18"/>
    <property type="match status" value="1"/>
</dbReference>
<organism evidence="5 6">
    <name type="scientific">Arenibacter palladensis</name>
    <dbReference type="NCBI Taxonomy" id="237373"/>
    <lineage>
        <taxon>Bacteria</taxon>
        <taxon>Pseudomonadati</taxon>
        <taxon>Bacteroidota</taxon>
        <taxon>Flavobacteriia</taxon>
        <taxon>Flavobacteriales</taxon>
        <taxon>Flavobacteriaceae</taxon>
        <taxon>Arenibacter</taxon>
    </lineage>
</organism>
<dbReference type="InterPro" id="IPR011051">
    <property type="entry name" value="RmlC_Cupin_sf"/>
</dbReference>